<accession>A0ABP9ML81</accession>
<evidence type="ECO:0000313" key="2">
    <source>
        <dbReference type="Proteomes" id="UP001500631"/>
    </source>
</evidence>
<organism evidence="1 2">
    <name type="scientific">Wohlfahrtiimonas larvae</name>
    <dbReference type="NCBI Taxonomy" id="1157986"/>
    <lineage>
        <taxon>Bacteria</taxon>
        <taxon>Pseudomonadati</taxon>
        <taxon>Pseudomonadota</taxon>
        <taxon>Gammaproteobacteria</taxon>
        <taxon>Cardiobacteriales</taxon>
        <taxon>Ignatzschineriaceae</taxon>
        <taxon>Wohlfahrtiimonas</taxon>
    </lineage>
</organism>
<reference evidence="2" key="1">
    <citation type="journal article" date="2019" name="Int. J. Syst. Evol. Microbiol.">
        <title>The Global Catalogue of Microorganisms (GCM) 10K type strain sequencing project: providing services to taxonomists for standard genome sequencing and annotation.</title>
        <authorList>
            <consortium name="The Broad Institute Genomics Platform"/>
            <consortium name="The Broad Institute Genome Sequencing Center for Infectious Disease"/>
            <person name="Wu L."/>
            <person name="Ma J."/>
        </authorList>
    </citation>
    <scope>NUCLEOTIDE SEQUENCE [LARGE SCALE GENOMIC DNA]</scope>
    <source>
        <strain evidence="2">JCM 18424</strain>
    </source>
</reference>
<dbReference type="RefSeq" id="WP_245831144.1">
    <property type="nucleotide sequence ID" value="NZ_BAABKE010000003.1"/>
</dbReference>
<comment type="caution">
    <text evidence="1">The sequence shown here is derived from an EMBL/GenBank/DDBJ whole genome shotgun (WGS) entry which is preliminary data.</text>
</comment>
<gene>
    <name evidence="1" type="ORF">GCM10023338_09770</name>
</gene>
<dbReference type="EMBL" id="BAABKE010000003">
    <property type="protein sequence ID" value="GAA5097915.1"/>
    <property type="molecule type" value="Genomic_DNA"/>
</dbReference>
<name>A0ABP9ML81_9GAMM</name>
<protein>
    <recommendedName>
        <fullName evidence="3">Knr4/Smi1-like domain-containing protein</fullName>
    </recommendedName>
</protein>
<dbReference type="Proteomes" id="UP001500631">
    <property type="component" value="Unassembled WGS sequence"/>
</dbReference>
<proteinExistence type="predicted"/>
<evidence type="ECO:0008006" key="3">
    <source>
        <dbReference type="Google" id="ProtNLM"/>
    </source>
</evidence>
<sequence length="243" mass="28573">MANSSQPITFEQIMTQTITFIDSAYPEPHNLREFVWSGRLDDQGKLWFDLHLISKDYYANEPDDIEDEEEEDDEYTSLAYWQAKDLWNNYHKCILSSTYWSDEQGFLVGDANNPFDFSALNGTIFHIDAEPSLEDEESAFSIYLAGHDACANHKISFNQQSDEKFHILWQGDIALFYSGFTEFIHQFKADLNDVAFDGFYFPKDWDLDKAIVEFKKVLTDFENYEFVVINPKHHFPQYKLMRI</sequence>
<evidence type="ECO:0000313" key="1">
    <source>
        <dbReference type="EMBL" id="GAA5097915.1"/>
    </source>
</evidence>
<keyword evidence="2" id="KW-1185">Reference proteome</keyword>